<dbReference type="Gene3D" id="2.20.200.10">
    <property type="entry name" value="Outer membrane efflux proteins (OEP)"/>
    <property type="match status" value="1"/>
</dbReference>
<organism evidence="4 5">
    <name type="scientific">Methylomonas lenta</name>
    <dbReference type="NCBI Taxonomy" id="980561"/>
    <lineage>
        <taxon>Bacteria</taxon>
        <taxon>Pseudomonadati</taxon>
        <taxon>Pseudomonadota</taxon>
        <taxon>Gammaproteobacteria</taxon>
        <taxon>Methylococcales</taxon>
        <taxon>Methylococcaceae</taxon>
        <taxon>Methylomonas</taxon>
    </lineage>
</organism>
<keyword evidence="2" id="KW-0472">Membrane</keyword>
<dbReference type="AlphaFoldDB" id="A0A177NVF2"/>
<comment type="subcellular location">
    <subcellularLocation>
        <location evidence="2">Cell outer membrane</location>
        <topology evidence="2">Lipid-anchor</topology>
    </subcellularLocation>
</comment>
<dbReference type="InterPro" id="IPR003423">
    <property type="entry name" value="OMP_efflux"/>
</dbReference>
<dbReference type="PANTHER" id="PTHR30203:SF33">
    <property type="entry name" value="BLR4455 PROTEIN"/>
    <property type="match status" value="1"/>
</dbReference>
<evidence type="ECO:0000256" key="2">
    <source>
        <dbReference type="RuleBase" id="RU362097"/>
    </source>
</evidence>
<keyword evidence="3" id="KW-0175">Coiled coil</keyword>
<dbReference type="GO" id="GO:0009279">
    <property type="term" value="C:cell outer membrane"/>
    <property type="evidence" value="ECO:0007669"/>
    <property type="project" value="UniProtKB-SubCell"/>
</dbReference>
<evidence type="ECO:0000313" key="5">
    <source>
        <dbReference type="Proteomes" id="UP000078476"/>
    </source>
</evidence>
<dbReference type="OrthoDB" id="9770517at2"/>
<name>A0A177NVF2_9GAMM</name>
<dbReference type="Pfam" id="PF02321">
    <property type="entry name" value="OEP"/>
    <property type="match status" value="2"/>
</dbReference>
<proteinExistence type="inferred from homology"/>
<keyword evidence="2" id="KW-0812">Transmembrane</keyword>
<gene>
    <name evidence="4" type="ORF">A1359_19715</name>
</gene>
<keyword evidence="2" id="KW-1134">Transmembrane beta strand</keyword>
<dbReference type="InterPro" id="IPR010131">
    <property type="entry name" value="MdtP/NodT-like"/>
</dbReference>
<dbReference type="RefSeq" id="WP_066976761.1">
    <property type="nucleotide sequence ID" value="NZ_LUUI01000017.1"/>
</dbReference>
<protein>
    <submittedName>
        <fullName evidence="4">RND transporter</fullName>
    </submittedName>
</protein>
<dbReference type="SUPFAM" id="SSF56954">
    <property type="entry name" value="Outer membrane efflux proteins (OEP)"/>
    <property type="match status" value="1"/>
</dbReference>
<dbReference type="Gene3D" id="1.20.1600.10">
    <property type="entry name" value="Outer membrane efflux proteins (OEP)"/>
    <property type="match status" value="1"/>
</dbReference>
<accession>A0A177NVF2</accession>
<dbReference type="PANTHER" id="PTHR30203">
    <property type="entry name" value="OUTER MEMBRANE CATION EFFLUX PROTEIN"/>
    <property type="match status" value="1"/>
</dbReference>
<reference evidence="4 5" key="1">
    <citation type="submission" date="2016-03" db="EMBL/GenBank/DDBJ databases">
        <authorList>
            <person name="Ploux O."/>
        </authorList>
    </citation>
    <scope>NUCLEOTIDE SEQUENCE [LARGE SCALE GENOMIC DNA]</scope>
    <source>
        <strain evidence="4 5">R-45370</strain>
    </source>
</reference>
<feature type="coiled-coil region" evidence="3">
    <location>
        <begin position="61"/>
        <end position="88"/>
    </location>
</feature>
<dbReference type="NCBIfam" id="TIGR01845">
    <property type="entry name" value="outer_NodT"/>
    <property type="match status" value="1"/>
</dbReference>
<evidence type="ECO:0000256" key="1">
    <source>
        <dbReference type="ARBA" id="ARBA00007613"/>
    </source>
</evidence>
<dbReference type="EMBL" id="LUUI01000017">
    <property type="protein sequence ID" value="OAI21179.1"/>
    <property type="molecule type" value="Genomic_DNA"/>
</dbReference>
<dbReference type="GO" id="GO:0015562">
    <property type="term" value="F:efflux transmembrane transporter activity"/>
    <property type="evidence" value="ECO:0007669"/>
    <property type="project" value="InterPro"/>
</dbReference>
<dbReference type="Proteomes" id="UP000078476">
    <property type="component" value="Unassembled WGS sequence"/>
</dbReference>
<evidence type="ECO:0000313" key="4">
    <source>
        <dbReference type="EMBL" id="OAI21179.1"/>
    </source>
</evidence>
<sequence length="450" mass="49690">MITQHIPIVLVASLLLSGCNLMPNFELQTGELPNHWRNIDSDTTASKIDPQWWQAFGSPQLNRLITEALAYNNDLASATQRIAQARAQSKIASADLWPVIGIDGNIHSQHDSLGETRKKTASLFAVYEVDLWGANRGKRDAGQDRYLSTVFARDALRLVIMAEVSQAYFDLAATSERVRIAQAFLQNVRDVLNIVEAKFQAGAVSALDLAQQKTELASTKASLVLLQQQQSLIENTLSILLGRPPADFQVIAERFADLNLPSVQSQQPYSLLLRRPDLQQAEMQLKAANIDVGIALSAFYPSLQINLDTILANPQPAGLALAMAANLAQPLFQGGRLEGGLEYAKAHYAELMEIYQQTLLVVFKEVEDAAAVRNHSSQRLLALSEAVARAREAYQISFEQYRVGAIDYQTLLNTQRSLISTENTEVLARLDVMQALVQLYKAFGGGWQNT</sequence>
<comment type="caution">
    <text evidence="4">The sequence shown here is derived from an EMBL/GenBank/DDBJ whole genome shotgun (WGS) entry which is preliminary data.</text>
</comment>
<keyword evidence="2" id="KW-0564">Palmitate</keyword>
<keyword evidence="5" id="KW-1185">Reference proteome</keyword>
<comment type="similarity">
    <text evidence="1 2">Belongs to the outer membrane factor (OMF) (TC 1.B.17) family.</text>
</comment>
<evidence type="ECO:0000256" key="3">
    <source>
        <dbReference type="SAM" id="Coils"/>
    </source>
</evidence>
<keyword evidence="2" id="KW-0449">Lipoprotein</keyword>
<dbReference type="STRING" id="980561.A1359_19715"/>